<evidence type="ECO:0000313" key="7">
    <source>
        <dbReference type="Proteomes" id="UP000064243"/>
    </source>
</evidence>
<keyword evidence="4" id="KW-0804">Transcription</keyword>
<evidence type="ECO:0000256" key="4">
    <source>
        <dbReference type="ARBA" id="ARBA00023163"/>
    </source>
</evidence>
<dbReference type="GO" id="GO:0000976">
    <property type="term" value="F:transcription cis-regulatory region binding"/>
    <property type="evidence" value="ECO:0007669"/>
    <property type="project" value="TreeGrafter"/>
</dbReference>
<protein>
    <submittedName>
        <fullName evidence="6">LysR family transcriptional regulator</fullName>
    </submittedName>
</protein>
<dbReference type="PATRIC" id="fig|36861.3.peg.421"/>
<feature type="domain" description="HTH lysR-type" evidence="5">
    <location>
        <begin position="3"/>
        <end position="60"/>
    </location>
</feature>
<proteinExistence type="inferred from homology"/>
<keyword evidence="2" id="KW-0805">Transcription regulation</keyword>
<evidence type="ECO:0000256" key="1">
    <source>
        <dbReference type="ARBA" id="ARBA00009437"/>
    </source>
</evidence>
<dbReference type="PANTHER" id="PTHR30126:SF4">
    <property type="entry name" value="LYSR FAMILY TRANSCRIPTIONAL REGULATOR"/>
    <property type="match status" value="1"/>
</dbReference>
<keyword evidence="7" id="KW-1185">Reference proteome</keyword>
<dbReference type="Pfam" id="PF00126">
    <property type="entry name" value="HTH_1"/>
    <property type="match status" value="1"/>
</dbReference>
<sequence>MPLTLDALTILDAIERKGSFARAAEELARAPSSLTYAVQHIEAGLDVLLFDRSGHRARFTPAGRVLLEEGRALLAAANALVHKTRQVAGGWETSFTIAVEGILPVALLLPLLDAFYQLDQATEVKLRHEVLAGGWDALAAGRADLVIAGGDAPAGGGIRTRALGRIEFVFCVAPQHPLARAKKPLSQTDIAAHRAVVIADTARNLPLRSAGWLQQQPRLTVADLPSKLAAQQAGLGVGSLPRWLADREVAAGRLAACEWAGGNPHETLHLAWRSGEAGRALEWWTRALSQPGVLAEVLDAD</sequence>
<dbReference type="OrthoDB" id="5293066at2"/>
<dbReference type="InterPro" id="IPR036390">
    <property type="entry name" value="WH_DNA-bd_sf"/>
</dbReference>
<dbReference type="Gene3D" id="1.10.10.10">
    <property type="entry name" value="Winged helix-like DNA-binding domain superfamily/Winged helix DNA-binding domain"/>
    <property type="match status" value="1"/>
</dbReference>
<dbReference type="PROSITE" id="PS50931">
    <property type="entry name" value="HTH_LYSR"/>
    <property type="match status" value="1"/>
</dbReference>
<dbReference type="PANTHER" id="PTHR30126">
    <property type="entry name" value="HTH-TYPE TRANSCRIPTIONAL REGULATOR"/>
    <property type="match status" value="1"/>
</dbReference>
<dbReference type="SUPFAM" id="SSF53850">
    <property type="entry name" value="Periplasmic binding protein-like II"/>
    <property type="match status" value="1"/>
</dbReference>
<gene>
    <name evidence="6" type="ORF">ABW22_04820</name>
</gene>
<dbReference type="RefSeq" id="WP_059752536.1">
    <property type="nucleotide sequence ID" value="NZ_LDUG01000017.1"/>
</dbReference>
<reference evidence="6 7" key="1">
    <citation type="journal article" date="2015" name="Appl. Environ. Microbiol.">
        <title>Aerobic and Anaerobic Thiosulfate Oxidation by a Cold-Adapted, Subglacial Chemoautotroph.</title>
        <authorList>
            <person name="Harrold Z.R."/>
            <person name="Skidmore M.L."/>
            <person name="Hamilton T.L."/>
            <person name="Desch L."/>
            <person name="Amada K."/>
            <person name="van Gelder W."/>
            <person name="Glover K."/>
            <person name="Roden E.E."/>
            <person name="Boyd E.S."/>
        </authorList>
    </citation>
    <scope>NUCLEOTIDE SEQUENCE [LARGE SCALE GENOMIC DNA]</scope>
    <source>
        <strain evidence="6 7">RG</strain>
    </source>
</reference>
<comment type="caution">
    <text evidence="6">The sequence shown here is derived from an EMBL/GenBank/DDBJ whole genome shotgun (WGS) entry which is preliminary data.</text>
</comment>
<dbReference type="Proteomes" id="UP000064243">
    <property type="component" value="Unassembled WGS sequence"/>
</dbReference>
<dbReference type="Gene3D" id="3.40.190.10">
    <property type="entry name" value="Periplasmic binding protein-like II"/>
    <property type="match status" value="2"/>
</dbReference>
<evidence type="ECO:0000259" key="5">
    <source>
        <dbReference type="PROSITE" id="PS50931"/>
    </source>
</evidence>
<name>A0A125BD07_THIDE</name>
<organism evidence="6 7">
    <name type="scientific">Thiobacillus denitrificans</name>
    <dbReference type="NCBI Taxonomy" id="36861"/>
    <lineage>
        <taxon>Bacteria</taxon>
        <taxon>Pseudomonadati</taxon>
        <taxon>Pseudomonadota</taxon>
        <taxon>Betaproteobacteria</taxon>
        <taxon>Nitrosomonadales</taxon>
        <taxon>Thiobacillaceae</taxon>
        <taxon>Thiobacillus</taxon>
    </lineage>
</organism>
<dbReference type="SUPFAM" id="SSF46785">
    <property type="entry name" value="Winged helix' DNA-binding domain"/>
    <property type="match status" value="1"/>
</dbReference>
<dbReference type="InterPro" id="IPR036388">
    <property type="entry name" value="WH-like_DNA-bd_sf"/>
</dbReference>
<evidence type="ECO:0000313" key="6">
    <source>
        <dbReference type="EMBL" id="KVW97143.1"/>
    </source>
</evidence>
<keyword evidence="3" id="KW-0238">DNA-binding</keyword>
<dbReference type="InterPro" id="IPR005119">
    <property type="entry name" value="LysR_subst-bd"/>
</dbReference>
<dbReference type="EMBL" id="LDUG01000017">
    <property type="protein sequence ID" value="KVW97143.1"/>
    <property type="molecule type" value="Genomic_DNA"/>
</dbReference>
<dbReference type="Pfam" id="PF03466">
    <property type="entry name" value="LysR_substrate"/>
    <property type="match status" value="1"/>
</dbReference>
<dbReference type="InterPro" id="IPR000847">
    <property type="entry name" value="LysR_HTH_N"/>
</dbReference>
<evidence type="ECO:0000256" key="2">
    <source>
        <dbReference type="ARBA" id="ARBA00023015"/>
    </source>
</evidence>
<comment type="similarity">
    <text evidence="1">Belongs to the LysR transcriptional regulatory family.</text>
</comment>
<evidence type="ECO:0000256" key="3">
    <source>
        <dbReference type="ARBA" id="ARBA00023125"/>
    </source>
</evidence>
<dbReference type="GO" id="GO:0003700">
    <property type="term" value="F:DNA-binding transcription factor activity"/>
    <property type="evidence" value="ECO:0007669"/>
    <property type="project" value="InterPro"/>
</dbReference>
<dbReference type="AlphaFoldDB" id="A0A125BD07"/>
<accession>A0A125BD07</accession>